<evidence type="ECO:0000256" key="1">
    <source>
        <dbReference type="SAM" id="MobiDB-lite"/>
    </source>
</evidence>
<evidence type="ECO:0000313" key="2">
    <source>
        <dbReference type="EMBL" id="KAF4030555.1"/>
    </source>
</evidence>
<organism evidence="2 3">
    <name type="scientific">Phytophthora infestans</name>
    <name type="common">Potato late blight agent</name>
    <name type="synonym">Botrytis infestans</name>
    <dbReference type="NCBI Taxonomy" id="4787"/>
    <lineage>
        <taxon>Eukaryota</taxon>
        <taxon>Sar</taxon>
        <taxon>Stramenopiles</taxon>
        <taxon>Oomycota</taxon>
        <taxon>Peronosporomycetes</taxon>
        <taxon>Peronosporales</taxon>
        <taxon>Peronosporaceae</taxon>
        <taxon>Phytophthora</taxon>
    </lineage>
</organism>
<accession>A0A833SS26</accession>
<protein>
    <submittedName>
        <fullName evidence="2">Uncharacterized protein</fullName>
    </submittedName>
</protein>
<comment type="caution">
    <text evidence="2">The sequence shown here is derived from an EMBL/GenBank/DDBJ whole genome shotgun (WGS) entry which is preliminary data.</text>
</comment>
<feature type="region of interest" description="Disordered" evidence="1">
    <location>
        <begin position="1"/>
        <end position="43"/>
    </location>
</feature>
<dbReference type="EMBL" id="WSZM01000670">
    <property type="protein sequence ID" value="KAF4030555.1"/>
    <property type="molecule type" value="Genomic_DNA"/>
</dbReference>
<proteinExistence type="predicted"/>
<dbReference type="Proteomes" id="UP000602510">
    <property type="component" value="Unassembled WGS sequence"/>
</dbReference>
<sequence>MCQKSRSMGRQRQTAGSPLVGSRVQTAPVNKPGRGVDGVDDPIVNQMEVKPVVNESSPIPVTEDQVCISEWGDHFAEVVEGQLAILPEEVTLPGNVKLEKTSESSMRALSRKRMS</sequence>
<gene>
    <name evidence="2" type="ORF">GN244_ATG17656</name>
</gene>
<name>A0A833SS26_PHYIN</name>
<feature type="compositionally biased region" description="Polar residues" evidence="1">
    <location>
        <begin position="1"/>
        <end position="16"/>
    </location>
</feature>
<reference evidence="2" key="1">
    <citation type="submission" date="2020-04" db="EMBL/GenBank/DDBJ databases">
        <title>Hybrid Assembly of Korean Phytophthora infestans isolates.</title>
        <authorList>
            <person name="Prokchorchik M."/>
            <person name="Lee Y."/>
            <person name="Seo J."/>
            <person name="Cho J.-H."/>
            <person name="Park Y.-E."/>
            <person name="Jang D.-C."/>
            <person name="Im J.-S."/>
            <person name="Choi J.-G."/>
            <person name="Park H.-J."/>
            <person name="Lee G.-B."/>
            <person name="Lee Y.-G."/>
            <person name="Hong S.-Y."/>
            <person name="Cho K."/>
            <person name="Sohn K.H."/>
        </authorList>
    </citation>
    <scope>NUCLEOTIDE SEQUENCE</scope>
    <source>
        <strain evidence="2">KR_1_A1</strain>
    </source>
</reference>
<keyword evidence="3" id="KW-1185">Reference proteome</keyword>
<dbReference type="AlphaFoldDB" id="A0A833SS26"/>
<evidence type="ECO:0000313" key="3">
    <source>
        <dbReference type="Proteomes" id="UP000602510"/>
    </source>
</evidence>